<proteinExistence type="predicted"/>
<evidence type="ECO:0000256" key="4">
    <source>
        <dbReference type="ARBA" id="ARBA00023125"/>
    </source>
</evidence>
<dbReference type="SMART" id="SM00980">
    <property type="entry name" value="THAP"/>
    <property type="match status" value="1"/>
</dbReference>
<dbReference type="PROSITE" id="PS50950">
    <property type="entry name" value="ZF_THAP"/>
    <property type="match status" value="1"/>
</dbReference>
<evidence type="ECO:0000256" key="2">
    <source>
        <dbReference type="ARBA" id="ARBA00022771"/>
    </source>
</evidence>
<evidence type="ECO:0000256" key="1">
    <source>
        <dbReference type="ARBA" id="ARBA00022723"/>
    </source>
</evidence>
<evidence type="ECO:0000259" key="6">
    <source>
        <dbReference type="PROSITE" id="PS50950"/>
    </source>
</evidence>
<comment type="caution">
    <text evidence="7">The sequence shown here is derived from an EMBL/GenBank/DDBJ whole genome shotgun (WGS) entry which is preliminary data.</text>
</comment>
<accession>A0ABD0SWA6</accession>
<evidence type="ECO:0000256" key="5">
    <source>
        <dbReference type="PROSITE-ProRule" id="PRU00309"/>
    </source>
</evidence>
<organism evidence="7 8">
    <name type="scientific">Loxostege sticticalis</name>
    <name type="common">Beet webworm moth</name>
    <dbReference type="NCBI Taxonomy" id="481309"/>
    <lineage>
        <taxon>Eukaryota</taxon>
        <taxon>Metazoa</taxon>
        <taxon>Ecdysozoa</taxon>
        <taxon>Arthropoda</taxon>
        <taxon>Hexapoda</taxon>
        <taxon>Insecta</taxon>
        <taxon>Pterygota</taxon>
        <taxon>Neoptera</taxon>
        <taxon>Endopterygota</taxon>
        <taxon>Lepidoptera</taxon>
        <taxon>Glossata</taxon>
        <taxon>Ditrysia</taxon>
        <taxon>Pyraloidea</taxon>
        <taxon>Crambidae</taxon>
        <taxon>Pyraustinae</taxon>
        <taxon>Loxostege</taxon>
    </lineage>
</organism>
<reference evidence="7 8" key="1">
    <citation type="submission" date="2024-06" db="EMBL/GenBank/DDBJ databases">
        <title>A chromosome-level genome assembly of beet webworm, Loxostege sticticalis.</title>
        <authorList>
            <person name="Zhang Y."/>
        </authorList>
    </citation>
    <scope>NUCLEOTIDE SEQUENCE [LARGE SCALE GENOMIC DNA]</scope>
    <source>
        <strain evidence="7">AQ028</strain>
        <tissue evidence="7">Male pupae</tissue>
    </source>
</reference>
<feature type="domain" description="THAP-type" evidence="6">
    <location>
        <begin position="1"/>
        <end position="88"/>
    </location>
</feature>
<dbReference type="Pfam" id="PF05485">
    <property type="entry name" value="THAP"/>
    <property type="match status" value="1"/>
</dbReference>
<evidence type="ECO:0000256" key="3">
    <source>
        <dbReference type="ARBA" id="ARBA00022833"/>
    </source>
</evidence>
<dbReference type="AlphaFoldDB" id="A0ABD0SWA6"/>
<sequence>MQFNYKTCQICKLRAARTPGQKRPFLARFPLDEERCKKWVIATGEQDLAYTPIEKLHQLRSVCGKHFTDKDFKRRRTQLKSTAVPSLHLTKPPLDEATLDFFPIRLRPGQGWYLFNLKTLLHYSCVQ</sequence>
<dbReference type="SUPFAM" id="SSF57716">
    <property type="entry name" value="Glucocorticoid receptor-like (DNA-binding domain)"/>
    <property type="match status" value="1"/>
</dbReference>
<dbReference type="GO" id="GO:0008270">
    <property type="term" value="F:zinc ion binding"/>
    <property type="evidence" value="ECO:0007669"/>
    <property type="project" value="UniProtKB-KW"/>
</dbReference>
<evidence type="ECO:0000313" key="8">
    <source>
        <dbReference type="Proteomes" id="UP001549921"/>
    </source>
</evidence>
<keyword evidence="3" id="KW-0862">Zinc</keyword>
<dbReference type="EMBL" id="JBEDNZ010000014">
    <property type="protein sequence ID" value="KAL0830032.1"/>
    <property type="molecule type" value="Genomic_DNA"/>
</dbReference>
<keyword evidence="1" id="KW-0479">Metal-binding</keyword>
<keyword evidence="2 5" id="KW-0863">Zinc-finger</keyword>
<gene>
    <name evidence="7" type="ORF">ABMA28_003490</name>
</gene>
<dbReference type="GO" id="GO:0003677">
    <property type="term" value="F:DNA binding"/>
    <property type="evidence" value="ECO:0007669"/>
    <property type="project" value="UniProtKB-UniRule"/>
</dbReference>
<name>A0ABD0SWA6_LOXSC</name>
<dbReference type="SMART" id="SM00692">
    <property type="entry name" value="DM3"/>
    <property type="match status" value="1"/>
</dbReference>
<evidence type="ECO:0000313" key="7">
    <source>
        <dbReference type="EMBL" id="KAL0830032.1"/>
    </source>
</evidence>
<dbReference type="Proteomes" id="UP001549921">
    <property type="component" value="Unassembled WGS sequence"/>
</dbReference>
<dbReference type="InterPro" id="IPR006612">
    <property type="entry name" value="THAP_Znf"/>
</dbReference>
<protein>
    <recommendedName>
        <fullName evidence="6">THAP-type domain-containing protein</fullName>
    </recommendedName>
</protein>
<keyword evidence="4 5" id="KW-0238">DNA-binding</keyword>